<reference evidence="4" key="1">
    <citation type="submission" date="2016-10" db="EMBL/GenBank/DDBJ databases">
        <authorList>
            <person name="Varghese N."/>
            <person name="Submissions S."/>
        </authorList>
    </citation>
    <scope>NUCLEOTIDE SEQUENCE [LARGE SCALE GENOMIC DNA]</scope>
    <source>
        <strain evidence="4">CGMCC 1.7736</strain>
    </source>
</reference>
<dbReference type="InterPro" id="IPR051267">
    <property type="entry name" value="STEAP_metalloreductase"/>
</dbReference>
<dbReference type="EMBL" id="FOYT01000001">
    <property type="protein sequence ID" value="SFR42375.1"/>
    <property type="molecule type" value="Genomic_DNA"/>
</dbReference>
<name>A0A1I6GJH5_9EURY</name>
<dbReference type="Gene3D" id="3.40.50.720">
    <property type="entry name" value="NAD(P)-binding Rossmann-like Domain"/>
    <property type="match status" value="1"/>
</dbReference>
<organism evidence="3 4">
    <name type="scientific">Halogeometricum rufum</name>
    <dbReference type="NCBI Taxonomy" id="553469"/>
    <lineage>
        <taxon>Archaea</taxon>
        <taxon>Methanobacteriati</taxon>
        <taxon>Methanobacteriota</taxon>
        <taxon>Stenosarchaea group</taxon>
        <taxon>Halobacteria</taxon>
        <taxon>Halobacteriales</taxon>
        <taxon>Haloferacaceae</taxon>
        <taxon>Halogeometricum</taxon>
    </lineage>
</organism>
<evidence type="ECO:0000313" key="3">
    <source>
        <dbReference type="EMBL" id="SFR42375.1"/>
    </source>
</evidence>
<dbReference type="AlphaFoldDB" id="A0A1I6GJH5"/>
<evidence type="ECO:0000256" key="1">
    <source>
        <dbReference type="ARBA" id="ARBA00023002"/>
    </source>
</evidence>
<feature type="domain" description="Pyrroline-5-carboxylate reductase catalytic N-terminal" evidence="2">
    <location>
        <begin position="3"/>
        <end position="85"/>
    </location>
</feature>
<keyword evidence="4" id="KW-1185">Reference proteome</keyword>
<gene>
    <name evidence="3" type="ORF">SAMN04487947_1259</name>
</gene>
<dbReference type="OrthoDB" id="8635at2157"/>
<evidence type="ECO:0000313" key="4">
    <source>
        <dbReference type="Proteomes" id="UP000198531"/>
    </source>
</evidence>
<dbReference type="Pfam" id="PF03807">
    <property type="entry name" value="F420_oxidored"/>
    <property type="match status" value="1"/>
</dbReference>
<keyword evidence="1" id="KW-0560">Oxidoreductase</keyword>
<dbReference type="STRING" id="553469.SAMN04487947_1259"/>
<dbReference type="Proteomes" id="UP000198531">
    <property type="component" value="Unassembled WGS sequence"/>
</dbReference>
<proteinExistence type="predicted"/>
<evidence type="ECO:0000259" key="2">
    <source>
        <dbReference type="Pfam" id="PF03807"/>
    </source>
</evidence>
<protein>
    <recommendedName>
        <fullName evidence="2">Pyrroline-5-carboxylate reductase catalytic N-terminal domain-containing protein</fullName>
    </recommendedName>
</protein>
<sequence length="199" mass="20285">MDVGILGTGSVGTALATGLAAAGHDVVVGSRDPESNRIEGVTVVSQRAAAERGVVVLALPAGAVVDVACELRDALAGKTVLDAANEYPTARGDGSLAERVADAAPEARVVKAFNTIGANRMTDPVVAGDPATMFVAGDDADAVAAAETLAADLGFDPVAAGDLTAAVHLEHLARFWIHLSREYGRDVAVRFLREGDGRT</sequence>
<dbReference type="RefSeq" id="WP_089805614.1">
    <property type="nucleotide sequence ID" value="NZ_FOYT01000001.1"/>
</dbReference>
<dbReference type="SUPFAM" id="SSF51735">
    <property type="entry name" value="NAD(P)-binding Rossmann-fold domains"/>
    <property type="match status" value="1"/>
</dbReference>
<dbReference type="InterPro" id="IPR028939">
    <property type="entry name" value="P5C_Rdtase_cat_N"/>
</dbReference>
<dbReference type="GO" id="GO:0016491">
    <property type="term" value="F:oxidoreductase activity"/>
    <property type="evidence" value="ECO:0007669"/>
    <property type="project" value="UniProtKB-KW"/>
</dbReference>
<dbReference type="InterPro" id="IPR036291">
    <property type="entry name" value="NAD(P)-bd_dom_sf"/>
</dbReference>
<dbReference type="PANTHER" id="PTHR14239">
    <property type="entry name" value="DUDULIN-RELATED"/>
    <property type="match status" value="1"/>
</dbReference>
<accession>A0A1I6GJH5</accession>